<evidence type="ECO:0000313" key="2">
    <source>
        <dbReference type="Proteomes" id="UP000583944"/>
    </source>
</evidence>
<name>A0A7J6XTA9_TRYCR</name>
<organism evidence="1 2">
    <name type="scientific">Trypanosoma cruzi</name>
    <dbReference type="NCBI Taxonomy" id="5693"/>
    <lineage>
        <taxon>Eukaryota</taxon>
        <taxon>Discoba</taxon>
        <taxon>Euglenozoa</taxon>
        <taxon>Kinetoplastea</taxon>
        <taxon>Metakinetoplastina</taxon>
        <taxon>Trypanosomatida</taxon>
        <taxon>Trypanosomatidae</taxon>
        <taxon>Trypanosoma</taxon>
        <taxon>Schizotrypanum</taxon>
    </lineage>
</organism>
<gene>
    <name evidence="1" type="ORF">ECC02_009892</name>
</gene>
<dbReference type="VEuPathDB" id="TriTrypDB:ECC02_009892"/>
<comment type="caution">
    <text evidence="1">The sequence shown here is derived from an EMBL/GenBank/DDBJ whole genome shotgun (WGS) entry which is preliminary data.</text>
</comment>
<dbReference type="EMBL" id="JABDHM010000145">
    <property type="protein sequence ID" value="KAF5217250.1"/>
    <property type="molecule type" value="Genomic_DNA"/>
</dbReference>
<reference evidence="1 2" key="1">
    <citation type="journal article" date="2019" name="Genome Biol. Evol.">
        <title>Nanopore Sequencing Significantly Improves Genome Assembly of the Protozoan Parasite Trypanosoma cruzi.</title>
        <authorList>
            <person name="Diaz-Viraque F."/>
            <person name="Pita S."/>
            <person name="Greif G."/>
            <person name="de Souza R.C.M."/>
            <person name="Iraola G."/>
            <person name="Robello C."/>
        </authorList>
    </citation>
    <scope>NUCLEOTIDE SEQUENCE [LARGE SCALE GENOMIC DNA]</scope>
    <source>
        <strain evidence="1 2">Berenice</strain>
    </source>
</reference>
<accession>A0A7J6XTA9</accession>
<sequence>MLMIPGRRRTGQHSHQPRTSRVALMKASTVVLLIQSRDYRWKVSQGRQARGLLRENQQIMRQRHQALPVRKSNQMKFPVQYSQMVRTVRQSHQVPRILLQTKQIRGPKMLPRRPRRLQQRHQLRPPPLRQRHQVLRLQRRQLRRPRAHRHVFVKWTAASEALRGCVPRCCSPYPRWRTPLWAEEVCAGCACQHSTVGICARLLWSDVNK</sequence>
<evidence type="ECO:0008006" key="3">
    <source>
        <dbReference type="Google" id="ProtNLM"/>
    </source>
</evidence>
<evidence type="ECO:0000313" key="1">
    <source>
        <dbReference type="EMBL" id="KAF5217250.1"/>
    </source>
</evidence>
<proteinExistence type="predicted"/>
<protein>
    <recommendedName>
        <fullName evidence="3">Mucin TcMUCII</fullName>
    </recommendedName>
</protein>
<dbReference type="VEuPathDB" id="TriTrypDB:BCY84_09844"/>
<dbReference type="AlphaFoldDB" id="A0A7J6XTA9"/>
<dbReference type="Proteomes" id="UP000583944">
    <property type="component" value="Unassembled WGS sequence"/>
</dbReference>